<proteinExistence type="predicted"/>
<keyword evidence="1" id="KW-1133">Transmembrane helix</keyword>
<dbReference type="EMBL" id="GGEC01037757">
    <property type="protein sequence ID" value="MBX18241.1"/>
    <property type="molecule type" value="Transcribed_RNA"/>
</dbReference>
<evidence type="ECO:0000313" key="2">
    <source>
        <dbReference type="EMBL" id="MBX18241.1"/>
    </source>
</evidence>
<name>A0A2P2LJV8_RHIMU</name>
<protein>
    <submittedName>
        <fullName evidence="2">Uncharacterized protein</fullName>
    </submittedName>
</protein>
<organism evidence="2">
    <name type="scientific">Rhizophora mucronata</name>
    <name type="common">Asiatic mangrove</name>
    <dbReference type="NCBI Taxonomy" id="61149"/>
    <lineage>
        <taxon>Eukaryota</taxon>
        <taxon>Viridiplantae</taxon>
        <taxon>Streptophyta</taxon>
        <taxon>Embryophyta</taxon>
        <taxon>Tracheophyta</taxon>
        <taxon>Spermatophyta</taxon>
        <taxon>Magnoliopsida</taxon>
        <taxon>eudicotyledons</taxon>
        <taxon>Gunneridae</taxon>
        <taxon>Pentapetalae</taxon>
        <taxon>rosids</taxon>
        <taxon>fabids</taxon>
        <taxon>Malpighiales</taxon>
        <taxon>Rhizophoraceae</taxon>
        <taxon>Rhizophora</taxon>
    </lineage>
</organism>
<keyword evidence="1" id="KW-0472">Membrane</keyword>
<dbReference type="AlphaFoldDB" id="A0A2P2LJV8"/>
<reference evidence="2" key="1">
    <citation type="submission" date="2018-02" db="EMBL/GenBank/DDBJ databases">
        <title>Rhizophora mucronata_Transcriptome.</title>
        <authorList>
            <person name="Meera S.P."/>
            <person name="Sreeshan A."/>
            <person name="Augustine A."/>
        </authorList>
    </citation>
    <scope>NUCLEOTIDE SEQUENCE</scope>
    <source>
        <tissue evidence="2">Leaf</tissue>
    </source>
</reference>
<accession>A0A2P2LJV8</accession>
<feature type="transmembrane region" description="Helical" evidence="1">
    <location>
        <begin position="18"/>
        <end position="42"/>
    </location>
</feature>
<sequence length="44" mass="4834">MFCSLEGLFLTGNFWNCLLLSCIRPLISFTIFLISLSFGICAGA</sequence>
<evidence type="ECO:0000256" key="1">
    <source>
        <dbReference type="SAM" id="Phobius"/>
    </source>
</evidence>
<keyword evidence="1" id="KW-0812">Transmembrane</keyword>